<feature type="transmembrane region" description="Helical" evidence="7">
    <location>
        <begin position="204"/>
        <end position="225"/>
    </location>
</feature>
<feature type="transmembrane region" description="Helical" evidence="7">
    <location>
        <begin position="245"/>
        <end position="263"/>
    </location>
</feature>
<dbReference type="InterPro" id="IPR020846">
    <property type="entry name" value="MFS_dom"/>
</dbReference>
<keyword evidence="3" id="KW-1003">Cell membrane</keyword>
<accession>A0A1I7IGT6</accession>
<evidence type="ECO:0000256" key="5">
    <source>
        <dbReference type="ARBA" id="ARBA00022989"/>
    </source>
</evidence>
<protein>
    <submittedName>
        <fullName evidence="9">MFS transporter, DHA1 family, multidrug resistance protein</fullName>
    </submittedName>
</protein>
<dbReference type="InterPro" id="IPR036259">
    <property type="entry name" value="MFS_trans_sf"/>
</dbReference>
<feature type="transmembrane region" description="Helical" evidence="7">
    <location>
        <begin position="139"/>
        <end position="159"/>
    </location>
</feature>
<evidence type="ECO:0000256" key="3">
    <source>
        <dbReference type="ARBA" id="ARBA00022475"/>
    </source>
</evidence>
<feature type="transmembrane region" description="Helical" evidence="7">
    <location>
        <begin position="101"/>
        <end position="127"/>
    </location>
</feature>
<dbReference type="Proteomes" id="UP000183508">
    <property type="component" value="Unassembled WGS sequence"/>
</dbReference>
<dbReference type="SUPFAM" id="SSF103473">
    <property type="entry name" value="MFS general substrate transporter"/>
    <property type="match status" value="1"/>
</dbReference>
<dbReference type="PANTHER" id="PTHR23517">
    <property type="entry name" value="RESISTANCE PROTEIN MDTM, PUTATIVE-RELATED-RELATED"/>
    <property type="match status" value="1"/>
</dbReference>
<evidence type="ECO:0000256" key="7">
    <source>
        <dbReference type="SAM" id="Phobius"/>
    </source>
</evidence>
<dbReference type="EMBL" id="FPBV01000006">
    <property type="protein sequence ID" value="SFU72106.1"/>
    <property type="molecule type" value="Genomic_DNA"/>
</dbReference>
<dbReference type="CDD" id="cd17329">
    <property type="entry name" value="MFS_MdtH_MDR_like"/>
    <property type="match status" value="1"/>
</dbReference>
<evidence type="ECO:0000313" key="10">
    <source>
        <dbReference type="Proteomes" id="UP000183508"/>
    </source>
</evidence>
<evidence type="ECO:0000256" key="6">
    <source>
        <dbReference type="ARBA" id="ARBA00023136"/>
    </source>
</evidence>
<dbReference type="RefSeq" id="WP_074951173.1">
    <property type="nucleotide sequence ID" value="NZ_FPBV01000006.1"/>
</dbReference>
<keyword evidence="10" id="KW-1185">Reference proteome</keyword>
<feature type="transmembrane region" description="Helical" evidence="7">
    <location>
        <begin position="296"/>
        <end position="313"/>
    </location>
</feature>
<dbReference type="Gene3D" id="1.20.1250.20">
    <property type="entry name" value="MFS general substrate transporter like domains"/>
    <property type="match status" value="1"/>
</dbReference>
<dbReference type="Pfam" id="PF07690">
    <property type="entry name" value="MFS_1"/>
    <property type="match status" value="1"/>
</dbReference>
<name>A0A1I7IGT6_9BACL</name>
<feature type="transmembrane region" description="Helical" evidence="7">
    <location>
        <begin position="12"/>
        <end position="30"/>
    </location>
</feature>
<dbReference type="GO" id="GO:0022857">
    <property type="term" value="F:transmembrane transporter activity"/>
    <property type="evidence" value="ECO:0007669"/>
    <property type="project" value="InterPro"/>
</dbReference>
<dbReference type="AlphaFoldDB" id="A0A1I7IGT6"/>
<organism evidence="9 10">
    <name type="scientific">Alicyclobacillus macrosporangiidus</name>
    <dbReference type="NCBI Taxonomy" id="392015"/>
    <lineage>
        <taxon>Bacteria</taxon>
        <taxon>Bacillati</taxon>
        <taxon>Bacillota</taxon>
        <taxon>Bacilli</taxon>
        <taxon>Bacillales</taxon>
        <taxon>Alicyclobacillaceae</taxon>
        <taxon>Alicyclobacillus</taxon>
    </lineage>
</organism>
<dbReference type="GO" id="GO:0005886">
    <property type="term" value="C:plasma membrane"/>
    <property type="evidence" value="ECO:0007669"/>
    <property type="project" value="UniProtKB-SubCell"/>
</dbReference>
<evidence type="ECO:0000313" key="9">
    <source>
        <dbReference type="EMBL" id="SFU72106.1"/>
    </source>
</evidence>
<dbReference type="InterPro" id="IPR050171">
    <property type="entry name" value="MFS_Transporters"/>
</dbReference>
<dbReference type="PANTHER" id="PTHR23517:SF2">
    <property type="entry name" value="MULTIDRUG RESISTANCE PROTEIN MDTH"/>
    <property type="match status" value="1"/>
</dbReference>
<proteinExistence type="predicted"/>
<dbReference type="OrthoDB" id="56516at2"/>
<dbReference type="PROSITE" id="PS50850">
    <property type="entry name" value="MFS"/>
    <property type="match status" value="1"/>
</dbReference>
<reference evidence="10" key="1">
    <citation type="submission" date="2016-10" db="EMBL/GenBank/DDBJ databases">
        <authorList>
            <person name="Varghese N."/>
        </authorList>
    </citation>
    <scope>NUCLEOTIDE SEQUENCE [LARGE SCALE GENOMIC DNA]</scope>
    <source>
        <strain evidence="10">DSM 17980</strain>
    </source>
</reference>
<dbReference type="eggNOG" id="COG2814">
    <property type="taxonomic scope" value="Bacteria"/>
</dbReference>
<evidence type="ECO:0000256" key="4">
    <source>
        <dbReference type="ARBA" id="ARBA00022692"/>
    </source>
</evidence>
<evidence type="ECO:0000259" key="8">
    <source>
        <dbReference type="PROSITE" id="PS50850"/>
    </source>
</evidence>
<keyword evidence="6 7" id="KW-0472">Membrane</keyword>
<feature type="domain" description="Major facilitator superfamily (MFS) profile" evidence="8">
    <location>
        <begin position="11"/>
        <end position="390"/>
    </location>
</feature>
<dbReference type="InterPro" id="IPR011701">
    <property type="entry name" value="MFS"/>
</dbReference>
<dbReference type="STRING" id="392015.SAMN05421543_106211"/>
<gene>
    <name evidence="9" type="ORF">SAMN05421543_106211</name>
</gene>
<sequence length="391" mass="41674">MLNGLRGWPRGVPLLFLNSMLMSLGFYALIPYLSVYLTQTLHWPAWLAGTLLMVRQLSQQGLTLFTGLVADRIGYRRVITAGFLLRGAGFALFGASGAPAWMFTAAVVSGLGGALFEPTSAAALTALTPEPDRRRTYAVSKVVGNLGMVLSALVGALLITLDFRLLSWTCGAVFASMGILTHLRLPDIRVQLSPIPLRRMAGSVLRDTPFLQLVLANAGYFFMYMQLYLTIPVRVTELTHRTQSVSLVFLTLAILVAVCQYPVNALVSRFHPAPSMMAGLASMALGLVGIGEAGHLTGFLLGFFLFAVGVMVTEPANYDLTARLAKPGMTATYFGFGYVALALGGGTGQGIGGWLLDAGARMGMPGLLWWVAAAVGAGSAVLLRRHASARD</sequence>
<keyword evidence="5 7" id="KW-1133">Transmembrane helix</keyword>
<keyword evidence="2" id="KW-0813">Transport</keyword>
<evidence type="ECO:0000256" key="2">
    <source>
        <dbReference type="ARBA" id="ARBA00022448"/>
    </source>
</evidence>
<feature type="transmembrane region" description="Helical" evidence="7">
    <location>
        <begin position="75"/>
        <end position="95"/>
    </location>
</feature>
<comment type="subcellular location">
    <subcellularLocation>
        <location evidence="1">Cell membrane</location>
        <topology evidence="1">Multi-pass membrane protein</topology>
    </subcellularLocation>
</comment>
<evidence type="ECO:0000256" key="1">
    <source>
        <dbReference type="ARBA" id="ARBA00004651"/>
    </source>
</evidence>
<feature type="transmembrane region" description="Helical" evidence="7">
    <location>
        <begin position="333"/>
        <end position="355"/>
    </location>
</feature>
<feature type="transmembrane region" description="Helical" evidence="7">
    <location>
        <begin position="367"/>
        <end position="383"/>
    </location>
</feature>
<keyword evidence="4 7" id="KW-0812">Transmembrane</keyword>